<gene>
    <name evidence="2" type="ORF">GEMMAAP_01870</name>
</gene>
<protein>
    <submittedName>
        <fullName evidence="2">Uncharacterized protein</fullName>
    </submittedName>
</protein>
<keyword evidence="1" id="KW-0732">Signal</keyword>
<dbReference type="RefSeq" id="WP_026849206.1">
    <property type="nucleotide sequence ID" value="NZ_CP011454.1"/>
</dbReference>
<organism evidence="2 3">
    <name type="scientific">Gemmatimonas phototrophica</name>
    <dbReference type="NCBI Taxonomy" id="1379270"/>
    <lineage>
        <taxon>Bacteria</taxon>
        <taxon>Pseudomonadati</taxon>
        <taxon>Gemmatimonadota</taxon>
        <taxon>Gemmatimonadia</taxon>
        <taxon>Gemmatimonadales</taxon>
        <taxon>Gemmatimonadaceae</taxon>
        <taxon>Gemmatimonas</taxon>
    </lineage>
</organism>
<dbReference type="PROSITE" id="PS51257">
    <property type="entry name" value="PROKAR_LIPOPROTEIN"/>
    <property type="match status" value="1"/>
</dbReference>
<proteinExistence type="predicted"/>
<dbReference type="eggNOG" id="ENOG502Z9ZQ">
    <property type="taxonomic scope" value="Bacteria"/>
</dbReference>
<dbReference type="AlphaFoldDB" id="A0A143BFX7"/>
<keyword evidence="3" id="KW-1185">Reference proteome</keyword>
<dbReference type="OrthoDB" id="1090005at2"/>
<feature type="chain" id="PRO_5007506360" evidence="1">
    <location>
        <begin position="25"/>
        <end position="409"/>
    </location>
</feature>
<evidence type="ECO:0000256" key="1">
    <source>
        <dbReference type="SAM" id="SignalP"/>
    </source>
</evidence>
<dbReference type="EMBL" id="CP011454">
    <property type="protein sequence ID" value="AMW03928.1"/>
    <property type="molecule type" value="Genomic_DNA"/>
</dbReference>
<accession>A0A143BFX7</accession>
<reference evidence="2 3" key="1">
    <citation type="journal article" date="2014" name="Proc. Natl. Acad. Sci. U.S.A.">
        <title>Functional type 2 photosynthetic reaction centers found in the rare bacterial phylum Gemmatimonadetes.</title>
        <authorList>
            <person name="Zeng Y."/>
            <person name="Feng F."/>
            <person name="Medova H."/>
            <person name="Dean J."/>
            <person name="Koblizek M."/>
        </authorList>
    </citation>
    <scope>NUCLEOTIDE SEQUENCE [LARGE SCALE GENOMIC DNA]</scope>
    <source>
        <strain evidence="2 3">AP64</strain>
    </source>
</reference>
<name>A0A143BFX7_9BACT</name>
<evidence type="ECO:0000313" key="2">
    <source>
        <dbReference type="EMBL" id="AMW03928.1"/>
    </source>
</evidence>
<dbReference type="STRING" id="1379270.GEMMAAP_01870"/>
<dbReference type="KEGG" id="gph:GEMMAAP_01870"/>
<evidence type="ECO:0000313" key="3">
    <source>
        <dbReference type="Proteomes" id="UP000076404"/>
    </source>
</evidence>
<dbReference type="Proteomes" id="UP000076404">
    <property type="component" value="Chromosome"/>
</dbReference>
<feature type="signal peptide" evidence="1">
    <location>
        <begin position="1"/>
        <end position="24"/>
    </location>
</feature>
<reference evidence="2 3" key="2">
    <citation type="journal article" date="2016" name="Environ. Microbiol. Rep.">
        <title>Metagenomic evidence for the presence of phototrophic Gemmatimonadetes bacteria in diverse environments.</title>
        <authorList>
            <person name="Zeng Y."/>
            <person name="Baumbach J."/>
            <person name="Barbosa E.G."/>
            <person name="Azevedo V."/>
            <person name="Zhang C."/>
            <person name="Koblizek M."/>
        </authorList>
    </citation>
    <scope>NUCLEOTIDE SEQUENCE [LARGE SCALE GENOMIC DNA]</scope>
    <source>
        <strain evidence="2 3">AP64</strain>
    </source>
</reference>
<sequence length="409" mass="44420">MTSRAFVAIALAGLTIACTTPEPAAPPFVPPTLTLVPAPELRISSPVGSDCNRPSFWVGDTFYQIVSNQHAWRSNGARDAASAQQFTLARFADDHPTFAWDTTRKWYVHDINTSEGPTNTPMRWIESVYRRPSTGALYGLYHTEEGPYVRCGAPFERPYLSVPHIGLAKSTDNGQSWRNLGLILSDGSFPIHCDLPIRFFAGGVGDPSMAVGPDSVYAYIAFTDYSGANPATQGIQLARIPLQDLDAPLHADGRSKAVRWHNGEWRGPGLQGTSSPRVGQSWTPTPIGQATPILPPLRSWQQADGGGFWGPSLSWNTEINAFVLLLNNVSGARVFDAEGNYVTYLPSMTAPAPVPRMPVRLQDLPNAPAASWYAQALGDPSIKGTSAFTGQDARLFLGDRSNVLLHFSR</sequence>